<comment type="caution">
    <text evidence="2">The sequence shown here is derived from an EMBL/GenBank/DDBJ whole genome shotgun (WGS) entry which is preliminary data.</text>
</comment>
<dbReference type="STRING" id="252474.B1A74_12925"/>
<dbReference type="InterPro" id="IPR006016">
    <property type="entry name" value="UspA"/>
</dbReference>
<dbReference type="RefSeq" id="WP_077244868.1">
    <property type="nucleotide sequence ID" value="NZ_MUZR01000065.1"/>
</dbReference>
<keyword evidence="3" id="KW-1185">Reference proteome</keyword>
<evidence type="ECO:0000313" key="3">
    <source>
        <dbReference type="Proteomes" id="UP000189177"/>
    </source>
</evidence>
<accession>A0A1V2ZVD9</accession>
<evidence type="ECO:0000259" key="1">
    <source>
        <dbReference type="Pfam" id="PF00582"/>
    </source>
</evidence>
<organism evidence="2 3">
    <name type="scientific">Thioalkalivibrio halophilus</name>
    <dbReference type="NCBI Taxonomy" id="252474"/>
    <lineage>
        <taxon>Bacteria</taxon>
        <taxon>Pseudomonadati</taxon>
        <taxon>Pseudomonadota</taxon>
        <taxon>Gammaproteobacteria</taxon>
        <taxon>Chromatiales</taxon>
        <taxon>Ectothiorhodospiraceae</taxon>
        <taxon>Thioalkalivibrio</taxon>
    </lineage>
</organism>
<dbReference type="EMBL" id="MUZR01000065">
    <property type="protein sequence ID" value="OOC09069.1"/>
    <property type="molecule type" value="Genomic_DNA"/>
</dbReference>
<proteinExistence type="predicted"/>
<dbReference type="InterPro" id="IPR014729">
    <property type="entry name" value="Rossmann-like_a/b/a_fold"/>
</dbReference>
<evidence type="ECO:0000313" key="2">
    <source>
        <dbReference type="EMBL" id="OOC09069.1"/>
    </source>
</evidence>
<sequence length="139" mass="15593">MFEKIMIPVDLEHTDKLQNSLEIAARMAREYDATVYYVTVSGSLANRAARTPEEMERHLADFAREQGEKYGIRTDSKLMHSNDVAVELDDKLAQAQKELDANLVVMASHIPGVADRLHLISSNAGELARRLPVSVFVLR</sequence>
<dbReference type="SUPFAM" id="SSF52402">
    <property type="entry name" value="Adenine nucleotide alpha hydrolases-like"/>
    <property type="match status" value="1"/>
</dbReference>
<dbReference type="OrthoDB" id="9792500at2"/>
<dbReference type="CDD" id="cd00293">
    <property type="entry name" value="USP-like"/>
    <property type="match status" value="1"/>
</dbReference>
<feature type="domain" description="UspA" evidence="1">
    <location>
        <begin position="1"/>
        <end position="139"/>
    </location>
</feature>
<name>A0A1V2ZVD9_9GAMM</name>
<dbReference type="Proteomes" id="UP000189177">
    <property type="component" value="Unassembled WGS sequence"/>
</dbReference>
<dbReference type="Gene3D" id="3.40.50.620">
    <property type="entry name" value="HUPs"/>
    <property type="match status" value="1"/>
</dbReference>
<dbReference type="AlphaFoldDB" id="A0A1V2ZVD9"/>
<protein>
    <submittedName>
        <fullName evidence="2">Universal stress protein UspA</fullName>
    </submittedName>
</protein>
<gene>
    <name evidence="2" type="ORF">B1A74_12925</name>
</gene>
<reference evidence="2 3" key="1">
    <citation type="submission" date="2017-02" db="EMBL/GenBank/DDBJ databases">
        <title>Genomic diversity within the haloalkaliphilic genus Thioalkalivibrio.</title>
        <authorList>
            <person name="Ahn A.-C."/>
            <person name="Meier-Kolthoff J."/>
            <person name="Overmars L."/>
            <person name="Richter M."/>
            <person name="Woyke T."/>
            <person name="Sorokin D.Y."/>
            <person name="Muyzer G."/>
        </authorList>
    </citation>
    <scope>NUCLEOTIDE SEQUENCE [LARGE SCALE GENOMIC DNA]</scope>
    <source>
        <strain evidence="2 3">HL17</strain>
    </source>
</reference>
<dbReference type="Pfam" id="PF00582">
    <property type="entry name" value="Usp"/>
    <property type="match status" value="1"/>
</dbReference>